<dbReference type="Proteomes" id="UP001172055">
    <property type="component" value="Unassembled WGS sequence"/>
</dbReference>
<organism evidence="1 2">
    <name type="scientific">Planococcus shixiaomingii</name>
    <dbReference type="NCBI Taxonomy" id="3058393"/>
    <lineage>
        <taxon>Bacteria</taxon>
        <taxon>Bacillati</taxon>
        <taxon>Bacillota</taxon>
        <taxon>Bacilli</taxon>
        <taxon>Bacillales</taxon>
        <taxon>Caryophanaceae</taxon>
        <taxon>Planococcus</taxon>
    </lineage>
</organism>
<keyword evidence="2" id="KW-1185">Reference proteome</keyword>
<accession>A0ABT8MZG8</accession>
<comment type="caution">
    <text evidence="1">The sequence shown here is derived from an EMBL/GenBank/DDBJ whole genome shotgun (WGS) entry which is preliminary data.</text>
</comment>
<evidence type="ECO:0000313" key="2">
    <source>
        <dbReference type="Proteomes" id="UP001172055"/>
    </source>
</evidence>
<gene>
    <name evidence="1" type="ORF">QWY14_03460</name>
</gene>
<reference evidence="1 2" key="1">
    <citation type="submission" date="2023-06" db="EMBL/GenBank/DDBJ databases">
        <title>Novel species in genus Planococcus.</title>
        <authorList>
            <person name="Ning S."/>
        </authorList>
    </citation>
    <scope>NUCLEOTIDE SEQUENCE [LARGE SCALE GENOMIC DNA]</scope>
    <source>
        <strain evidence="1 2">N028</strain>
    </source>
</reference>
<sequence length="124" mass="14565">MIKNMAMLIGHIKNFSYSNIKCITNFNLSFVKDFDVYSSLLDIDFMMESKGDSYLLQFRFRDPQNIKFESLGYFQPVGLAVHDLRNKGWENIKFEVEDYENDSLKFYCSEIELISVTKTSLVIE</sequence>
<dbReference type="EMBL" id="JAUJWV010000001">
    <property type="protein sequence ID" value="MDN7240829.1"/>
    <property type="molecule type" value="Genomic_DNA"/>
</dbReference>
<dbReference type="RefSeq" id="WP_301722729.1">
    <property type="nucleotide sequence ID" value="NZ_JAUJWV010000001.1"/>
</dbReference>
<protein>
    <submittedName>
        <fullName evidence="1">Uncharacterized protein</fullName>
    </submittedName>
</protein>
<proteinExistence type="predicted"/>
<evidence type="ECO:0000313" key="1">
    <source>
        <dbReference type="EMBL" id="MDN7240829.1"/>
    </source>
</evidence>
<name>A0ABT8MZG8_9BACL</name>